<evidence type="ECO:0000313" key="1">
    <source>
        <dbReference type="EMBL" id="MDR6785426.1"/>
    </source>
</evidence>
<keyword evidence="2" id="KW-1185">Reference proteome</keyword>
<accession>A0ACC6L1R4</accession>
<name>A0ACC6L1R4_9SPHI</name>
<gene>
    <name evidence="1" type="ORF">J2X78_004011</name>
</gene>
<organism evidence="1 2">
    <name type="scientific">Pedobacter africanus</name>
    <dbReference type="NCBI Taxonomy" id="151894"/>
    <lineage>
        <taxon>Bacteria</taxon>
        <taxon>Pseudomonadati</taxon>
        <taxon>Bacteroidota</taxon>
        <taxon>Sphingobacteriia</taxon>
        <taxon>Sphingobacteriales</taxon>
        <taxon>Sphingobacteriaceae</taxon>
        <taxon>Pedobacter</taxon>
    </lineage>
</organism>
<reference evidence="1" key="1">
    <citation type="submission" date="2023-07" db="EMBL/GenBank/DDBJ databases">
        <title>Sorghum-associated microbial communities from plants grown in Nebraska, USA.</title>
        <authorList>
            <person name="Schachtman D."/>
        </authorList>
    </citation>
    <scope>NUCLEOTIDE SEQUENCE</scope>
    <source>
        <strain evidence="1">2697</strain>
    </source>
</reference>
<dbReference type="Proteomes" id="UP001246858">
    <property type="component" value="Unassembled WGS sequence"/>
</dbReference>
<sequence length="255" mass="28450">MGFFWGIASNAQTFEIGVTGGGAGYIGDLNQTKPLKISGMSAGAFAKLNLDAYWAVGLHYTYGKIRANDAVSENEDFRNRNINFKTVLNEVSLQVDFNFLNYFAGGGTKKFTPYIFTGIGGVFYSPKATYNDTEYNLRYYQTEGQTGAYRHYTMTIPYGVGIKLQLKENWGLFSQIGYRTAYSDYLDDVSGIYPATNAWPNDGALAIRQQLSNPSLVPNYGAPGTQRGDFRKRDTYMFVGIGISYTFVSQKCYTF</sequence>
<comment type="caution">
    <text evidence="1">The sequence shown here is derived from an EMBL/GenBank/DDBJ whole genome shotgun (WGS) entry which is preliminary data.</text>
</comment>
<evidence type="ECO:0000313" key="2">
    <source>
        <dbReference type="Proteomes" id="UP001246858"/>
    </source>
</evidence>
<protein>
    <submittedName>
        <fullName evidence="1">Uncharacterized protein</fullName>
    </submittedName>
</protein>
<dbReference type="EMBL" id="JAVDTF010000004">
    <property type="protein sequence ID" value="MDR6785426.1"/>
    <property type="molecule type" value="Genomic_DNA"/>
</dbReference>
<proteinExistence type="predicted"/>